<dbReference type="PANTHER" id="PTHR41913">
    <property type="entry name" value="DUF1684 DOMAIN-CONTAINING PROTEIN"/>
    <property type="match status" value="1"/>
</dbReference>
<feature type="chain" id="PRO_5046534760" evidence="1">
    <location>
        <begin position="19"/>
        <end position="201"/>
    </location>
</feature>
<name>A0ABP8BYD1_9FLAO</name>
<evidence type="ECO:0000256" key="1">
    <source>
        <dbReference type="SAM" id="SignalP"/>
    </source>
</evidence>
<dbReference type="Pfam" id="PF07920">
    <property type="entry name" value="DUF1684"/>
    <property type="match status" value="1"/>
</dbReference>
<dbReference type="Proteomes" id="UP001501496">
    <property type="component" value="Unassembled WGS sequence"/>
</dbReference>
<reference evidence="3" key="1">
    <citation type="journal article" date="2019" name="Int. J. Syst. Evol. Microbiol.">
        <title>The Global Catalogue of Microorganisms (GCM) 10K type strain sequencing project: providing services to taxonomists for standard genome sequencing and annotation.</title>
        <authorList>
            <consortium name="The Broad Institute Genomics Platform"/>
            <consortium name="The Broad Institute Genome Sequencing Center for Infectious Disease"/>
            <person name="Wu L."/>
            <person name="Ma J."/>
        </authorList>
    </citation>
    <scope>NUCLEOTIDE SEQUENCE [LARGE SCALE GENOMIC DNA]</scope>
    <source>
        <strain evidence="3">JCM 17630</strain>
    </source>
</reference>
<keyword evidence="1" id="KW-0732">Signal</keyword>
<keyword evidence="3" id="KW-1185">Reference proteome</keyword>
<dbReference type="PANTHER" id="PTHR41913:SF1">
    <property type="entry name" value="DUF1684 DOMAIN-CONTAINING PROTEIN"/>
    <property type="match status" value="1"/>
</dbReference>
<evidence type="ECO:0000313" key="2">
    <source>
        <dbReference type="EMBL" id="GAA4230417.1"/>
    </source>
</evidence>
<dbReference type="EMBL" id="BAABCA010000001">
    <property type="protein sequence ID" value="GAA4230417.1"/>
    <property type="molecule type" value="Genomic_DNA"/>
</dbReference>
<dbReference type="RefSeq" id="WP_344785764.1">
    <property type="nucleotide sequence ID" value="NZ_BAABCA010000001.1"/>
</dbReference>
<dbReference type="PROSITE" id="PS51257">
    <property type="entry name" value="PROKAR_LIPOPROTEIN"/>
    <property type="match status" value="1"/>
</dbReference>
<accession>A0ABP8BYD1</accession>
<proteinExistence type="predicted"/>
<sequence length="201" mass="23395">MRILFLLFVISMSTLSCAQDKRPLKGDTEFQKALNAEYKDASTSPLKNKDRKDFEGLEFFKFDSTYVVKASLERTPNSKWFNMKTTTSRLSKERVYGVLTFELKGKPYRLNVYQGQDTMQQEGLENYLFLPFLDETNGEETYGGGRYIDARIPEGNIMEIDFNQAYNPYCAYNEKFSCPVVPRQNYLRTRIEAGVKVFNKH</sequence>
<gene>
    <name evidence="2" type="ORF">GCM10022291_00490</name>
</gene>
<dbReference type="InterPro" id="IPR012467">
    <property type="entry name" value="DUF1684"/>
</dbReference>
<feature type="signal peptide" evidence="1">
    <location>
        <begin position="1"/>
        <end position="18"/>
    </location>
</feature>
<protein>
    <submittedName>
        <fullName evidence="2">DUF1684 domain-containing protein</fullName>
    </submittedName>
</protein>
<comment type="caution">
    <text evidence="2">The sequence shown here is derived from an EMBL/GenBank/DDBJ whole genome shotgun (WGS) entry which is preliminary data.</text>
</comment>
<evidence type="ECO:0000313" key="3">
    <source>
        <dbReference type="Proteomes" id="UP001501496"/>
    </source>
</evidence>
<organism evidence="2 3">
    <name type="scientific">Postechiella marina</name>
    <dbReference type="NCBI Taxonomy" id="943941"/>
    <lineage>
        <taxon>Bacteria</taxon>
        <taxon>Pseudomonadati</taxon>
        <taxon>Bacteroidota</taxon>
        <taxon>Flavobacteriia</taxon>
        <taxon>Flavobacteriales</taxon>
        <taxon>Flavobacteriaceae</taxon>
        <taxon>Postechiella</taxon>
    </lineage>
</organism>